<evidence type="ECO:0000313" key="2">
    <source>
        <dbReference type="EMBL" id="TYO94359.1"/>
    </source>
</evidence>
<gene>
    <name evidence="2" type="ORF">LX74_00400</name>
</gene>
<feature type="compositionally biased region" description="Low complexity" evidence="1">
    <location>
        <begin position="92"/>
        <end position="102"/>
    </location>
</feature>
<dbReference type="EMBL" id="VNHK01000001">
    <property type="protein sequence ID" value="TYO94359.1"/>
    <property type="molecule type" value="Genomic_DNA"/>
</dbReference>
<proteinExistence type="predicted"/>
<accession>A0ABY3NLN7</accession>
<evidence type="ECO:0000313" key="3">
    <source>
        <dbReference type="Proteomes" id="UP000324513"/>
    </source>
</evidence>
<protein>
    <submittedName>
        <fullName evidence="2">Uncharacterized protein</fullName>
    </submittedName>
</protein>
<evidence type="ECO:0000256" key="1">
    <source>
        <dbReference type="SAM" id="MobiDB-lite"/>
    </source>
</evidence>
<name>A0ABY3NLN7_ELIMR</name>
<organism evidence="2 3">
    <name type="scientific">Elizabethkingia miricola</name>
    <name type="common">Chryseobacterium miricola</name>
    <dbReference type="NCBI Taxonomy" id="172045"/>
    <lineage>
        <taxon>Bacteria</taxon>
        <taxon>Pseudomonadati</taxon>
        <taxon>Bacteroidota</taxon>
        <taxon>Flavobacteriia</taxon>
        <taxon>Flavobacteriales</taxon>
        <taxon>Weeksellaceae</taxon>
        <taxon>Elizabethkingia</taxon>
    </lineage>
</organism>
<feature type="region of interest" description="Disordered" evidence="1">
    <location>
        <begin position="84"/>
        <end position="109"/>
    </location>
</feature>
<comment type="caution">
    <text evidence="2">The sequence shown here is derived from an EMBL/GenBank/DDBJ whole genome shotgun (WGS) entry which is preliminary data.</text>
</comment>
<sequence length="109" mass="12562">MLFFIILAKTKVMKKFFITAAVLLTGLVFSQTKKNDSLLSKNKTSTTKESKSFYKNVDSASASKYKILNSKPKEQNKYHILKKEEKPAYKFTPTPQTRLLPQPEKKENK</sequence>
<dbReference type="Proteomes" id="UP000324513">
    <property type="component" value="Unassembled WGS sequence"/>
</dbReference>
<reference evidence="2 3" key="1">
    <citation type="submission" date="2019-07" db="EMBL/GenBank/DDBJ databases">
        <title>Genomic Encyclopedia of Archaeal and Bacterial Type Strains, Phase II (KMG-II): from individual species to whole genera.</title>
        <authorList>
            <person name="Goeker M."/>
        </authorList>
    </citation>
    <scope>NUCLEOTIDE SEQUENCE [LARGE SCALE GENOMIC DNA]</scope>
    <source>
        <strain evidence="2 3">DSM 14571</strain>
    </source>
</reference>
<keyword evidence="3" id="KW-1185">Reference proteome</keyword>